<feature type="domain" description="DRBM" evidence="10">
    <location>
        <begin position="273"/>
        <end position="357"/>
    </location>
</feature>
<dbReference type="InterPro" id="IPR036389">
    <property type="entry name" value="RNase_III_sf"/>
</dbReference>
<dbReference type="OrthoDB" id="416741at2759"/>
<dbReference type="SMART" id="SM00535">
    <property type="entry name" value="RIBOc"/>
    <property type="match status" value="1"/>
</dbReference>
<keyword evidence="13" id="KW-1185">Reference proteome</keyword>
<dbReference type="SUPFAM" id="SSF54768">
    <property type="entry name" value="dsRNA-binding domain-like"/>
    <property type="match status" value="2"/>
</dbReference>
<evidence type="ECO:0000256" key="8">
    <source>
        <dbReference type="ARBA" id="ARBA00022884"/>
    </source>
</evidence>
<dbReference type="Proteomes" id="UP001152484">
    <property type="component" value="Unassembled WGS sequence"/>
</dbReference>
<dbReference type="GO" id="GO:0005634">
    <property type="term" value="C:nucleus"/>
    <property type="evidence" value="ECO:0007669"/>
    <property type="project" value="TreeGrafter"/>
</dbReference>
<comment type="cofactor">
    <cofactor evidence="1">
        <name>Mn(2+)</name>
        <dbReference type="ChEBI" id="CHEBI:29035"/>
    </cofactor>
</comment>
<keyword evidence="4" id="KW-0479">Metal-binding</keyword>
<sequence length="361" mass="40296">MNPFAVTSVSALLPPISDMEASINTLEHLLRYRFKNRKLLEEALTHSSFTESSSYQRLEFLGDMALGLAISNFVYLSYPELDPGQLSLVRSANVSTEKLARVAVHHSLYRYVRHNAPSLEEKVKEFVLAVQEEDETEFYGGAIKAPKILADIVESVAAAVYIDVGLDLKEFWKVFRGLLEPIITPDVLQKQPQPVTMLFEHCQKVGKSVDIRHNKIGLNNIASIYIDGEHLVSSSSEQKENARLHAAKAALQELAYKVEKINFKFDETKGNDGAKQKLYELCGKKKWSKPTYRVENEIGPSHDKNFVCSVEVGSSDGLAITVGNKKSRVLFATGNKMLRIRDAENSAAYSMLCALKDANVI</sequence>
<keyword evidence="5" id="KW-0255">Endonuclease</keyword>
<dbReference type="AlphaFoldDB" id="A0A9P0ZMH0"/>
<dbReference type="GO" id="GO:0004525">
    <property type="term" value="F:ribonuclease III activity"/>
    <property type="evidence" value="ECO:0007669"/>
    <property type="project" value="InterPro"/>
</dbReference>
<dbReference type="SMART" id="SM00358">
    <property type="entry name" value="DSRM"/>
    <property type="match status" value="2"/>
</dbReference>
<evidence type="ECO:0000259" key="11">
    <source>
        <dbReference type="PROSITE" id="PS50142"/>
    </source>
</evidence>
<keyword evidence="7" id="KW-0460">Magnesium</keyword>
<dbReference type="PANTHER" id="PTHR14950">
    <property type="entry name" value="DICER-RELATED"/>
    <property type="match status" value="1"/>
</dbReference>
<dbReference type="InterPro" id="IPR000999">
    <property type="entry name" value="RNase_III_dom"/>
</dbReference>
<dbReference type="Gene3D" id="3.30.160.20">
    <property type="match status" value="1"/>
</dbReference>
<dbReference type="GO" id="GO:0046872">
    <property type="term" value="F:metal ion binding"/>
    <property type="evidence" value="ECO:0007669"/>
    <property type="project" value="UniProtKB-KW"/>
</dbReference>
<evidence type="ECO:0000259" key="10">
    <source>
        <dbReference type="PROSITE" id="PS50137"/>
    </source>
</evidence>
<evidence type="ECO:0000256" key="6">
    <source>
        <dbReference type="ARBA" id="ARBA00022801"/>
    </source>
</evidence>
<organism evidence="12 13">
    <name type="scientific">Cuscuta europaea</name>
    <name type="common">European dodder</name>
    <dbReference type="NCBI Taxonomy" id="41803"/>
    <lineage>
        <taxon>Eukaryota</taxon>
        <taxon>Viridiplantae</taxon>
        <taxon>Streptophyta</taxon>
        <taxon>Embryophyta</taxon>
        <taxon>Tracheophyta</taxon>
        <taxon>Spermatophyta</taxon>
        <taxon>Magnoliopsida</taxon>
        <taxon>eudicotyledons</taxon>
        <taxon>Gunneridae</taxon>
        <taxon>Pentapetalae</taxon>
        <taxon>asterids</taxon>
        <taxon>lamiids</taxon>
        <taxon>Solanales</taxon>
        <taxon>Convolvulaceae</taxon>
        <taxon>Cuscuteae</taxon>
        <taxon>Cuscuta</taxon>
        <taxon>Cuscuta subgen. Cuscuta</taxon>
    </lineage>
</organism>
<evidence type="ECO:0000256" key="7">
    <source>
        <dbReference type="ARBA" id="ARBA00022842"/>
    </source>
</evidence>
<keyword evidence="8 9" id="KW-0694">RNA-binding</keyword>
<comment type="cofactor">
    <cofactor evidence="2">
        <name>Mg(2+)</name>
        <dbReference type="ChEBI" id="CHEBI:18420"/>
    </cofactor>
</comment>
<dbReference type="Pfam" id="PF00636">
    <property type="entry name" value="Ribonuclease_3"/>
    <property type="match status" value="1"/>
</dbReference>
<keyword evidence="3" id="KW-0540">Nuclease</keyword>
<evidence type="ECO:0000256" key="1">
    <source>
        <dbReference type="ARBA" id="ARBA00001936"/>
    </source>
</evidence>
<dbReference type="Gene3D" id="1.10.1520.10">
    <property type="entry name" value="Ribonuclease III domain"/>
    <property type="match status" value="1"/>
</dbReference>
<evidence type="ECO:0000313" key="12">
    <source>
        <dbReference type="EMBL" id="CAH9108113.1"/>
    </source>
</evidence>
<protein>
    <submittedName>
        <fullName evidence="12">Uncharacterized protein</fullName>
    </submittedName>
</protein>
<dbReference type="PROSITE" id="PS50137">
    <property type="entry name" value="DS_RBD"/>
    <property type="match status" value="1"/>
</dbReference>
<dbReference type="FunFam" id="1.10.1520.10:FF:000004">
    <property type="entry name" value="Endoribonuclease dicer-like 1"/>
    <property type="match status" value="1"/>
</dbReference>
<keyword evidence="6" id="KW-0378">Hydrolase</keyword>
<dbReference type="GO" id="GO:0030422">
    <property type="term" value="P:siRNA processing"/>
    <property type="evidence" value="ECO:0007669"/>
    <property type="project" value="TreeGrafter"/>
</dbReference>
<dbReference type="InterPro" id="IPR014720">
    <property type="entry name" value="dsRBD_dom"/>
</dbReference>
<evidence type="ECO:0000256" key="3">
    <source>
        <dbReference type="ARBA" id="ARBA00022722"/>
    </source>
</evidence>
<dbReference type="EMBL" id="CAMAPE010000051">
    <property type="protein sequence ID" value="CAH9108113.1"/>
    <property type="molecule type" value="Genomic_DNA"/>
</dbReference>
<gene>
    <name evidence="12" type="ORF">CEURO_LOCUS17988</name>
</gene>
<comment type="caution">
    <text evidence="12">The sequence shown here is derived from an EMBL/GenBank/DDBJ whole genome shotgun (WGS) entry which is preliminary data.</text>
</comment>
<evidence type="ECO:0000256" key="5">
    <source>
        <dbReference type="ARBA" id="ARBA00022759"/>
    </source>
</evidence>
<evidence type="ECO:0000256" key="2">
    <source>
        <dbReference type="ARBA" id="ARBA00001946"/>
    </source>
</evidence>
<dbReference type="SUPFAM" id="SSF69065">
    <property type="entry name" value="RNase III domain-like"/>
    <property type="match status" value="1"/>
</dbReference>
<evidence type="ECO:0000256" key="9">
    <source>
        <dbReference type="PROSITE-ProRule" id="PRU00266"/>
    </source>
</evidence>
<evidence type="ECO:0000313" key="13">
    <source>
        <dbReference type="Proteomes" id="UP001152484"/>
    </source>
</evidence>
<feature type="domain" description="RNase III" evidence="11">
    <location>
        <begin position="23"/>
        <end position="165"/>
    </location>
</feature>
<dbReference type="CDD" id="cd00593">
    <property type="entry name" value="RIBOc"/>
    <property type="match status" value="1"/>
</dbReference>
<dbReference type="PANTHER" id="PTHR14950:SF49">
    <property type="entry name" value="RIBONUCLEASE 3-LIKE PROTEIN 2-RELATED"/>
    <property type="match status" value="1"/>
</dbReference>
<dbReference type="GO" id="GO:0005737">
    <property type="term" value="C:cytoplasm"/>
    <property type="evidence" value="ECO:0007669"/>
    <property type="project" value="TreeGrafter"/>
</dbReference>
<evidence type="ECO:0000256" key="4">
    <source>
        <dbReference type="ARBA" id="ARBA00022723"/>
    </source>
</evidence>
<dbReference type="PROSITE" id="PS50142">
    <property type="entry name" value="RNASE_3_2"/>
    <property type="match status" value="1"/>
</dbReference>
<name>A0A9P0ZMH0_CUSEU</name>
<dbReference type="GO" id="GO:0003723">
    <property type="term" value="F:RNA binding"/>
    <property type="evidence" value="ECO:0007669"/>
    <property type="project" value="UniProtKB-UniRule"/>
</dbReference>
<dbReference type="Pfam" id="PF00035">
    <property type="entry name" value="dsrm"/>
    <property type="match status" value="2"/>
</dbReference>
<reference evidence="12" key="1">
    <citation type="submission" date="2022-07" db="EMBL/GenBank/DDBJ databases">
        <authorList>
            <person name="Macas J."/>
            <person name="Novak P."/>
            <person name="Neumann P."/>
        </authorList>
    </citation>
    <scope>NUCLEOTIDE SEQUENCE</scope>
</reference>
<accession>A0A9P0ZMH0</accession>
<proteinExistence type="predicted"/>